<organism evidence="2 3">
    <name type="scientific">Porites evermanni</name>
    <dbReference type="NCBI Taxonomy" id="104178"/>
    <lineage>
        <taxon>Eukaryota</taxon>
        <taxon>Metazoa</taxon>
        <taxon>Cnidaria</taxon>
        <taxon>Anthozoa</taxon>
        <taxon>Hexacorallia</taxon>
        <taxon>Scleractinia</taxon>
        <taxon>Fungiina</taxon>
        <taxon>Poritidae</taxon>
        <taxon>Porites</taxon>
    </lineage>
</organism>
<evidence type="ECO:0008006" key="4">
    <source>
        <dbReference type="Google" id="ProtNLM"/>
    </source>
</evidence>
<dbReference type="PANTHER" id="PTHR21043">
    <property type="entry name" value="IOJAP SUPERFAMILY ORTHOLOG"/>
    <property type="match status" value="1"/>
</dbReference>
<evidence type="ECO:0000313" key="2">
    <source>
        <dbReference type="EMBL" id="CAH3172685.1"/>
    </source>
</evidence>
<dbReference type="InterPro" id="IPR004394">
    <property type="entry name" value="Iojap/RsfS/C7orf30"/>
</dbReference>
<dbReference type="HAMAP" id="MF_01477">
    <property type="entry name" value="Iojap_RsfS"/>
    <property type="match status" value="1"/>
</dbReference>
<dbReference type="PANTHER" id="PTHR21043:SF0">
    <property type="entry name" value="MITOCHONDRIAL ASSEMBLY OF RIBOSOMAL LARGE SUBUNIT PROTEIN 1"/>
    <property type="match status" value="1"/>
</dbReference>
<gene>
    <name evidence="2" type="ORF">PEVE_00008574</name>
</gene>
<dbReference type="Pfam" id="PF02410">
    <property type="entry name" value="RsfS"/>
    <property type="match status" value="1"/>
</dbReference>
<proteinExistence type="inferred from homology"/>
<dbReference type="InterPro" id="IPR043519">
    <property type="entry name" value="NT_sf"/>
</dbReference>
<dbReference type="NCBIfam" id="TIGR00090">
    <property type="entry name" value="rsfS_iojap_ybeB"/>
    <property type="match status" value="1"/>
</dbReference>
<dbReference type="SUPFAM" id="SSF81301">
    <property type="entry name" value="Nucleotidyltransferase"/>
    <property type="match status" value="1"/>
</dbReference>
<dbReference type="EMBL" id="CALNXI010001585">
    <property type="protein sequence ID" value="CAH3172685.1"/>
    <property type="molecule type" value="Genomic_DNA"/>
</dbReference>
<keyword evidence="3" id="KW-1185">Reference proteome</keyword>
<comment type="caution">
    <text evidence="2">The sequence shown here is derived from an EMBL/GenBank/DDBJ whole genome shotgun (WGS) entry which is preliminary data.</text>
</comment>
<sequence length="267" mass="30158">MLSCKARKFSSFSKSLSLGLCSFRFAKASSVLEERYICSDARAFFILVDLPRKFSPASCRLLNTASCFLKESFTSYDKKDVTLTDETVATSNFSSGEMAVVDNYSSSRGRLHSALAEYTLDEDGFMNIEDLVDFLKRENAMDICVIKTSGDRRSYVDYFVIVSGVSVRHLRAMAKNLEQLFRGHEVRGIGRDGHVVVEGLENDHWAALDIGNIVVHFFLPEMRAVYELEKLWTLGPKHDDQSKAMLQQERFMGAVEFGTNMDESTDE</sequence>
<accession>A0ABN8R5P5</accession>
<dbReference type="Gene3D" id="3.30.460.10">
    <property type="entry name" value="Beta Polymerase, domain 2"/>
    <property type="match status" value="1"/>
</dbReference>
<dbReference type="Proteomes" id="UP001159427">
    <property type="component" value="Unassembled WGS sequence"/>
</dbReference>
<name>A0ABN8R5P5_9CNID</name>
<comment type="similarity">
    <text evidence="1">Belongs to the Iojap/RsfS family.</text>
</comment>
<protein>
    <recommendedName>
        <fullName evidence="4">Mitochondrial assembly of ribosomal large subunit protein 1</fullName>
    </recommendedName>
</protein>
<evidence type="ECO:0000256" key="1">
    <source>
        <dbReference type="ARBA" id="ARBA00010574"/>
    </source>
</evidence>
<evidence type="ECO:0000313" key="3">
    <source>
        <dbReference type="Proteomes" id="UP001159427"/>
    </source>
</evidence>
<reference evidence="2 3" key="1">
    <citation type="submission" date="2022-05" db="EMBL/GenBank/DDBJ databases">
        <authorList>
            <consortium name="Genoscope - CEA"/>
            <person name="William W."/>
        </authorList>
    </citation>
    <scope>NUCLEOTIDE SEQUENCE [LARGE SCALE GENOMIC DNA]</scope>
</reference>